<sequence>MKLIMDLFKRLKKNIVLVILVPFLLAGVGYFYGAKSESPEFYSATTKMKLGKYEDQEMNLAENVKEYMLTEDFIFQAFNESDDEKIAEITQKIKIENESETSVRITYSGEDEKDVENAVEKMSNLFLSYDSLKYKDYQKILNETITESEKAEASSESFGEAQRLIFEMREKERTSKKADAGKINVMPELSSETFSPKKRALLGFLVGAALVFFYIVIPVLFRMNDKR</sequence>
<organism evidence="2 3">
    <name type="scientific">Metabacillus mangrovi</name>
    <dbReference type="NCBI Taxonomy" id="1491830"/>
    <lineage>
        <taxon>Bacteria</taxon>
        <taxon>Bacillati</taxon>
        <taxon>Bacillota</taxon>
        <taxon>Bacilli</taxon>
        <taxon>Bacillales</taxon>
        <taxon>Bacillaceae</taxon>
        <taxon>Metabacillus</taxon>
    </lineage>
</organism>
<feature type="transmembrane region" description="Helical" evidence="1">
    <location>
        <begin position="200"/>
        <end position="221"/>
    </location>
</feature>
<gene>
    <name evidence="2" type="ORF">GKZ89_16690</name>
</gene>
<keyword evidence="1" id="KW-1133">Transmembrane helix</keyword>
<keyword evidence="1" id="KW-0472">Membrane</keyword>
<accession>A0A7X2S861</accession>
<evidence type="ECO:0000256" key="1">
    <source>
        <dbReference type="SAM" id="Phobius"/>
    </source>
</evidence>
<keyword evidence="1" id="KW-0812">Transmembrane</keyword>
<evidence type="ECO:0000313" key="3">
    <source>
        <dbReference type="Proteomes" id="UP000434639"/>
    </source>
</evidence>
<evidence type="ECO:0008006" key="4">
    <source>
        <dbReference type="Google" id="ProtNLM"/>
    </source>
</evidence>
<keyword evidence="3" id="KW-1185">Reference proteome</keyword>
<evidence type="ECO:0000313" key="2">
    <source>
        <dbReference type="EMBL" id="MTH55043.1"/>
    </source>
</evidence>
<dbReference type="EMBL" id="WMIB01000022">
    <property type="protein sequence ID" value="MTH55043.1"/>
    <property type="molecule type" value="Genomic_DNA"/>
</dbReference>
<dbReference type="RefSeq" id="WP_155113555.1">
    <property type="nucleotide sequence ID" value="NZ_WMIB01000022.1"/>
</dbReference>
<dbReference type="AlphaFoldDB" id="A0A7X2S861"/>
<proteinExistence type="predicted"/>
<comment type="caution">
    <text evidence="2">The sequence shown here is derived from an EMBL/GenBank/DDBJ whole genome shotgun (WGS) entry which is preliminary data.</text>
</comment>
<dbReference type="Proteomes" id="UP000434639">
    <property type="component" value="Unassembled WGS sequence"/>
</dbReference>
<reference evidence="2 3" key="1">
    <citation type="journal article" date="2017" name="Int. J. Syst. Evol. Microbiol.">
        <title>Bacillus mangrovi sp. nov., isolated from a sediment sample from a mangrove forest.</title>
        <authorList>
            <person name="Gupta V."/>
            <person name="Singh P.K."/>
            <person name="Korpole S."/>
            <person name="Tanuku N.R.S."/>
            <person name="Pinnaka A.K."/>
        </authorList>
    </citation>
    <scope>NUCLEOTIDE SEQUENCE [LARGE SCALE GENOMIC DNA]</scope>
    <source>
        <strain evidence="2 3">KCTC 33872</strain>
    </source>
</reference>
<name>A0A7X2S861_9BACI</name>
<protein>
    <recommendedName>
        <fullName evidence="4">Polysaccharide chain length determinant N-terminal domain-containing protein</fullName>
    </recommendedName>
</protein>